<feature type="domain" description="AB hydrolase-1" evidence="2">
    <location>
        <begin position="89"/>
        <end position="192"/>
    </location>
</feature>
<dbReference type="OrthoDB" id="9776685at2"/>
<dbReference type="InterPro" id="IPR022742">
    <property type="entry name" value="Hydrolase_4"/>
</dbReference>
<dbReference type="InterPro" id="IPR029058">
    <property type="entry name" value="AB_hydrolase_fold"/>
</dbReference>
<dbReference type="InterPro" id="IPR000073">
    <property type="entry name" value="AB_hydrolase_1"/>
</dbReference>
<dbReference type="RefSeq" id="WP_056946596.1">
    <property type="nucleotide sequence ID" value="NZ_AZEE01000017.1"/>
</dbReference>
<dbReference type="SUPFAM" id="SSF53474">
    <property type="entry name" value="alpha/beta-Hydrolases"/>
    <property type="match status" value="1"/>
</dbReference>
<gene>
    <name evidence="4" type="ORF">FD04_GL002375</name>
</gene>
<dbReference type="PANTHER" id="PTHR43358:SF4">
    <property type="entry name" value="ALPHA_BETA HYDROLASE FOLD-1 DOMAIN-CONTAINING PROTEIN"/>
    <property type="match status" value="1"/>
</dbReference>
<accession>A0A0R1LTY1</accession>
<evidence type="ECO:0000259" key="2">
    <source>
        <dbReference type="Pfam" id="PF00561"/>
    </source>
</evidence>
<dbReference type="Proteomes" id="UP000051160">
    <property type="component" value="Unassembled WGS sequence"/>
</dbReference>
<reference evidence="4 5" key="1">
    <citation type="journal article" date="2015" name="Genome Announc.">
        <title>Expanding the biotechnology potential of lactobacilli through comparative genomics of 213 strains and associated genera.</title>
        <authorList>
            <person name="Sun Z."/>
            <person name="Harris H.M."/>
            <person name="McCann A."/>
            <person name="Guo C."/>
            <person name="Argimon S."/>
            <person name="Zhang W."/>
            <person name="Yang X."/>
            <person name="Jeffery I.B."/>
            <person name="Cooney J.C."/>
            <person name="Kagawa T.F."/>
            <person name="Liu W."/>
            <person name="Song Y."/>
            <person name="Salvetti E."/>
            <person name="Wrobel A."/>
            <person name="Rasinkangas P."/>
            <person name="Parkhill J."/>
            <person name="Rea M.C."/>
            <person name="O'Sullivan O."/>
            <person name="Ritari J."/>
            <person name="Douillard F.P."/>
            <person name="Paul Ross R."/>
            <person name="Yang R."/>
            <person name="Briner A.E."/>
            <person name="Felis G.E."/>
            <person name="de Vos W.M."/>
            <person name="Barrangou R."/>
            <person name="Klaenhammer T.R."/>
            <person name="Caufield P.W."/>
            <person name="Cui Y."/>
            <person name="Zhang H."/>
            <person name="O'Toole P.W."/>
        </authorList>
    </citation>
    <scope>NUCLEOTIDE SEQUENCE [LARGE SCALE GENOMIC DNA]</scope>
    <source>
        <strain evidence="4 5">DSM 19909</strain>
    </source>
</reference>
<feature type="chain" id="PRO_5006407594" evidence="1">
    <location>
        <begin position="22"/>
        <end position="307"/>
    </location>
</feature>
<feature type="signal peptide" evidence="1">
    <location>
        <begin position="1"/>
        <end position="21"/>
    </location>
</feature>
<sequence>MSKWIKVAAITAVAGVTATLAASITAYHGLTHVSNQEKDRGHQKAVAENTAADNVWYLKQPIQEWHQATDDGLVLRASYIPAEQTSQKVIILAHGINHAREQMIPYARLFHEQGYNVLMPDARAQGQSDGHRIGFGWPDRVDYLGWINLVISQLGDQTEIVLMGFSMGAATVLATAGETLPSNVKAVVADSGFASIYQMAKTTLRRDYHLPANPIVPIADWLAKWRTGSRLSQERVTDQLKRAMVPILIIHGEKDQVVPVGHARALFEAIKGPKQAYIVPDTQHIEAYAHDPKRYREVLSQFLTQYL</sequence>
<organism evidence="4 5">
    <name type="scientific">Secundilactobacillus odoratitofui DSM 19909 = JCM 15043</name>
    <dbReference type="NCBI Taxonomy" id="1423776"/>
    <lineage>
        <taxon>Bacteria</taxon>
        <taxon>Bacillati</taxon>
        <taxon>Bacillota</taxon>
        <taxon>Bacilli</taxon>
        <taxon>Lactobacillales</taxon>
        <taxon>Lactobacillaceae</taxon>
        <taxon>Secundilactobacillus</taxon>
    </lineage>
</organism>
<dbReference type="Gene3D" id="3.40.50.1820">
    <property type="entry name" value="alpha/beta hydrolase"/>
    <property type="match status" value="1"/>
</dbReference>
<feature type="domain" description="Serine aminopeptidase S33" evidence="3">
    <location>
        <begin position="212"/>
        <end position="284"/>
    </location>
</feature>
<dbReference type="STRING" id="1423776.FD04_GL002375"/>
<keyword evidence="4" id="KW-0378">Hydrolase</keyword>
<dbReference type="GO" id="GO:0016787">
    <property type="term" value="F:hydrolase activity"/>
    <property type="evidence" value="ECO:0007669"/>
    <property type="project" value="UniProtKB-KW"/>
</dbReference>
<dbReference type="Pfam" id="PF12146">
    <property type="entry name" value="Hydrolase_4"/>
    <property type="match status" value="1"/>
</dbReference>
<keyword evidence="5" id="KW-1185">Reference proteome</keyword>
<dbReference type="PANTHER" id="PTHR43358">
    <property type="entry name" value="ALPHA/BETA-HYDROLASE"/>
    <property type="match status" value="1"/>
</dbReference>
<proteinExistence type="predicted"/>
<dbReference type="InterPro" id="IPR052920">
    <property type="entry name" value="DNA-binding_regulatory"/>
</dbReference>
<dbReference type="EMBL" id="AZEE01000017">
    <property type="protein sequence ID" value="KRK99190.1"/>
    <property type="molecule type" value="Genomic_DNA"/>
</dbReference>
<dbReference type="Pfam" id="PF00561">
    <property type="entry name" value="Abhydrolase_1"/>
    <property type="match status" value="1"/>
</dbReference>
<dbReference type="AlphaFoldDB" id="A0A0R1LTY1"/>
<dbReference type="PATRIC" id="fig|1423776.4.peg.2409"/>
<protein>
    <submittedName>
        <fullName evidence="4">Cell surface hydrolase, membrane-bound</fullName>
    </submittedName>
</protein>
<evidence type="ECO:0000256" key="1">
    <source>
        <dbReference type="SAM" id="SignalP"/>
    </source>
</evidence>
<keyword evidence="1" id="KW-0732">Signal</keyword>
<name>A0A0R1LTY1_9LACO</name>
<evidence type="ECO:0000313" key="5">
    <source>
        <dbReference type="Proteomes" id="UP000051160"/>
    </source>
</evidence>
<comment type="caution">
    <text evidence="4">The sequence shown here is derived from an EMBL/GenBank/DDBJ whole genome shotgun (WGS) entry which is preliminary data.</text>
</comment>
<evidence type="ECO:0000259" key="3">
    <source>
        <dbReference type="Pfam" id="PF12146"/>
    </source>
</evidence>
<evidence type="ECO:0000313" key="4">
    <source>
        <dbReference type="EMBL" id="KRK99190.1"/>
    </source>
</evidence>